<comment type="caution">
    <text evidence="1">The sequence shown here is derived from an EMBL/GenBank/DDBJ whole genome shotgun (WGS) entry which is preliminary data.</text>
</comment>
<gene>
    <name evidence="1" type="ORF">RM552_09465</name>
</gene>
<dbReference type="RefSeq" id="WP_311368586.1">
    <property type="nucleotide sequence ID" value="NZ_JAVRHX010000002.1"/>
</dbReference>
<evidence type="ECO:0000313" key="1">
    <source>
        <dbReference type="EMBL" id="MDT0595069.1"/>
    </source>
</evidence>
<organism evidence="1 2">
    <name type="scientific">Glaciecola petra</name>
    <dbReference type="NCBI Taxonomy" id="3075602"/>
    <lineage>
        <taxon>Bacteria</taxon>
        <taxon>Pseudomonadati</taxon>
        <taxon>Pseudomonadota</taxon>
        <taxon>Gammaproteobacteria</taxon>
        <taxon>Alteromonadales</taxon>
        <taxon>Alteromonadaceae</taxon>
        <taxon>Glaciecola</taxon>
    </lineage>
</organism>
<evidence type="ECO:0000313" key="2">
    <source>
        <dbReference type="Proteomes" id="UP001253545"/>
    </source>
</evidence>
<dbReference type="InterPro" id="IPR029024">
    <property type="entry name" value="TerB-like"/>
</dbReference>
<keyword evidence="2" id="KW-1185">Reference proteome</keyword>
<dbReference type="Gene3D" id="1.10.3680.10">
    <property type="entry name" value="TerB-like"/>
    <property type="match status" value="1"/>
</dbReference>
<proteinExistence type="predicted"/>
<dbReference type="SUPFAM" id="SSF158682">
    <property type="entry name" value="TerB-like"/>
    <property type="match status" value="1"/>
</dbReference>
<dbReference type="EMBL" id="JAVRHX010000002">
    <property type="protein sequence ID" value="MDT0595069.1"/>
    <property type="molecule type" value="Genomic_DNA"/>
</dbReference>
<name>A0ABU2ZU15_9ALTE</name>
<dbReference type="Proteomes" id="UP001253545">
    <property type="component" value="Unassembled WGS sequence"/>
</dbReference>
<reference evidence="1 2" key="1">
    <citation type="submission" date="2023-09" db="EMBL/GenBank/DDBJ databases">
        <authorList>
            <person name="Rey-Velasco X."/>
        </authorList>
    </citation>
    <scope>NUCLEOTIDE SEQUENCE [LARGE SCALE GENOMIC DNA]</scope>
    <source>
        <strain evidence="1 2">P117</strain>
    </source>
</reference>
<accession>A0ABU2ZU15</accession>
<sequence>MHIILGLLGVIVTILVLLNRLNQGGIDIGWLNPFSWARRRKFRKEYELHPAFTLESPLDVAALFMVAVAKINGDMSKEQRSVILSLFQSELKLDEKKAVELLSASVHIFGRGDDVLGNPSGVLIRTMDKFSQEQIDSVMFMLNKVATAEGEVSLPQQDLIKRIKKAFPSA</sequence>
<protein>
    <submittedName>
        <fullName evidence="1">TerB family tellurite resistance protein</fullName>
    </submittedName>
</protein>